<evidence type="ECO:0000256" key="4">
    <source>
        <dbReference type="ARBA" id="ARBA00022692"/>
    </source>
</evidence>
<name>A0ABX2LR77_9STAP</name>
<feature type="transmembrane region" description="Helical" evidence="7">
    <location>
        <begin position="12"/>
        <end position="36"/>
    </location>
</feature>
<dbReference type="Proteomes" id="UP000610527">
    <property type="component" value="Unassembled WGS sequence"/>
</dbReference>
<feature type="transmembrane region" description="Helical" evidence="7">
    <location>
        <begin position="215"/>
        <end position="237"/>
    </location>
</feature>
<feature type="transmembrane region" description="Helical" evidence="7">
    <location>
        <begin position="42"/>
        <end position="64"/>
    </location>
</feature>
<dbReference type="Gene3D" id="1.20.1250.20">
    <property type="entry name" value="MFS general substrate transporter like domains"/>
    <property type="match status" value="1"/>
</dbReference>
<dbReference type="PANTHER" id="PTHR23513">
    <property type="entry name" value="INTEGRAL MEMBRANE EFFLUX PROTEIN-RELATED"/>
    <property type="match status" value="1"/>
</dbReference>
<evidence type="ECO:0000256" key="2">
    <source>
        <dbReference type="ARBA" id="ARBA00022448"/>
    </source>
</evidence>
<dbReference type="CDD" id="cd06173">
    <property type="entry name" value="MFS_MefA_like"/>
    <property type="match status" value="1"/>
</dbReference>
<evidence type="ECO:0000313" key="9">
    <source>
        <dbReference type="Proteomes" id="UP000610527"/>
    </source>
</evidence>
<keyword evidence="4 7" id="KW-0812">Transmembrane</keyword>
<dbReference type="RefSeq" id="WP_053030042.1">
    <property type="nucleotide sequence ID" value="NZ_CUEE01000005.1"/>
</dbReference>
<keyword evidence="9" id="KW-1185">Reference proteome</keyword>
<accession>A0ABX2LR77</accession>
<comment type="caution">
    <text evidence="8">The sequence shown here is derived from an EMBL/GenBank/DDBJ whole genome shotgun (WGS) entry which is preliminary data.</text>
</comment>
<feature type="transmembrane region" description="Helical" evidence="7">
    <location>
        <begin position="249"/>
        <end position="269"/>
    </location>
</feature>
<dbReference type="EMBL" id="JABVEG010000001">
    <property type="protein sequence ID" value="NUI81705.1"/>
    <property type="molecule type" value="Genomic_DNA"/>
</dbReference>
<evidence type="ECO:0000256" key="7">
    <source>
        <dbReference type="SAM" id="Phobius"/>
    </source>
</evidence>
<feature type="transmembrane region" description="Helical" evidence="7">
    <location>
        <begin position="281"/>
        <end position="298"/>
    </location>
</feature>
<protein>
    <submittedName>
        <fullName evidence="8">MFS transporter</fullName>
    </submittedName>
</protein>
<evidence type="ECO:0000313" key="8">
    <source>
        <dbReference type="EMBL" id="NUI81705.1"/>
    </source>
</evidence>
<evidence type="ECO:0000256" key="5">
    <source>
        <dbReference type="ARBA" id="ARBA00022989"/>
    </source>
</evidence>
<keyword evidence="2" id="KW-0813">Transport</keyword>
<keyword evidence="5 7" id="KW-1133">Transmembrane helix</keyword>
<feature type="transmembrane region" description="Helical" evidence="7">
    <location>
        <begin position="343"/>
        <end position="364"/>
    </location>
</feature>
<keyword evidence="6 7" id="KW-0472">Membrane</keyword>
<evidence type="ECO:0000256" key="1">
    <source>
        <dbReference type="ARBA" id="ARBA00004651"/>
    </source>
</evidence>
<comment type="subcellular location">
    <subcellularLocation>
        <location evidence="1">Cell membrane</location>
        <topology evidence="1">Multi-pass membrane protein</topology>
    </subcellularLocation>
</comment>
<proteinExistence type="predicted"/>
<evidence type="ECO:0000256" key="3">
    <source>
        <dbReference type="ARBA" id="ARBA00022475"/>
    </source>
</evidence>
<dbReference type="InterPro" id="IPR010290">
    <property type="entry name" value="TM_effector"/>
</dbReference>
<dbReference type="GeneID" id="74186402"/>
<sequence length="405" mass="46976">MTKHSKDFYHLLYSQLFANTGDILTIVGLIAVVYNMTSKTTAASLIPIIFTMGIFVSSFISNYIYQYLTQKKVLSIFQFLKLVSLACIAILLMIEMTPAFIFILLFFNALFDGFTNPIKNSMIPFIENKDAITSANALMNMMSSIVQLSTWALGGVLMSLIGAKYLFLFALILEIVSYYFILRLSERHVYKTDKETIFNSFKTVIRDNYRNKLSLYLNISIIFESFATTIWIAAIILTYTRTYLHVPDYWFGLINAFFFSGTIIAGLWINYKDRFFTQINYPIIIYVPVLLAFINLSFILHHSIIIVLLFSLLMGIFEDMRYISLNSVVQRYTPKEILPSTYILNNLFSSIFFAIGTFVISMIVDYYGIIWAYIICFSMYILTFILGLFFRKYFKIEIHKQTSYN</sequence>
<feature type="transmembrane region" description="Helical" evidence="7">
    <location>
        <begin position="370"/>
        <end position="390"/>
    </location>
</feature>
<dbReference type="InterPro" id="IPR036259">
    <property type="entry name" value="MFS_trans_sf"/>
</dbReference>
<dbReference type="PANTHER" id="PTHR23513:SF19">
    <property type="entry name" value="MAJOR FACILITATOR SUPERFAMILY (MFS) PROFILE DOMAIN-CONTAINING PROTEIN"/>
    <property type="match status" value="1"/>
</dbReference>
<keyword evidence="3" id="KW-1003">Cell membrane</keyword>
<evidence type="ECO:0000256" key="6">
    <source>
        <dbReference type="ARBA" id="ARBA00023136"/>
    </source>
</evidence>
<organism evidence="8 9">
    <name type="scientific">Staphylococcus borealis</name>
    <dbReference type="NCBI Taxonomy" id="2742203"/>
    <lineage>
        <taxon>Bacteria</taxon>
        <taxon>Bacillati</taxon>
        <taxon>Bacillota</taxon>
        <taxon>Bacilli</taxon>
        <taxon>Bacillales</taxon>
        <taxon>Staphylococcaceae</taxon>
        <taxon>Staphylococcus</taxon>
    </lineage>
</organism>
<gene>
    <name evidence="8" type="ORF">HUN84_02865</name>
</gene>
<reference evidence="8 9" key="1">
    <citation type="submission" date="2020-06" db="EMBL/GenBank/DDBJ databases">
        <title>Staphylococcus borealis sp. nov. -A novel member of the Staphylococcaceae family isolated from skin and blood in humans.</title>
        <authorList>
            <person name="Pain M."/>
            <person name="Wolden R."/>
            <person name="Jaen-Luchoro D."/>
            <person name="Salva-Serra F."/>
            <person name="Iglesias B.P."/>
            <person name="Karlsson R."/>
            <person name="Klingenberg C."/>
            <person name="Cavanagh J.P."/>
        </authorList>
    </citation>
    <scope>NUCLEOTIDE SEQUENCE [LARGE SCALE GENOMIC DNA]</scope>
    <source>
        <strain evidence="8 9">58-22</strain>
    </source>
</reference>
<feature type="transmembrane region" description="Helical" evidence="7">
    <location>
        <begin position="304"/>
        <end position="323"/>
    </location>
</feature>
<dbReference type="Pfam" id="PF05977">
    <property type="entry name" value="MFS_3"/>
    <property type="match status" value="1"/>
</dbReference>
<dbReference type="SUPFAM" id="SSF103473">
    <property type="entry name" value="MFS general substrate transporter"/>
    <property type="match status" value="1"/>
</dbReference>
<feature type="transmembrane region" description="Helical" evidence="7">
    <location>
        <begin position="165"/>
        <end position="182"/>
    </location>
</feature>